<organism evidence="2 3">
    <name type="scientific">Iningainema tapete BLCC-T55</name>
    <dbReference type="NCBI Taxonomy" id="2748662"/>
    <lineage>
        <taxon>Bacteria</taxon>
        <taxon>Bacillati</taxon>
        <taxon>Cyanobacteriota</taxon>
        <taxon>Cyanophyceae</taxon>
        <taxon>Nostocales</taxon>
        <taxon>Scytonemataceae</taxon>
        <taxon>Iningainema tapete</taxon>
    </lineage>
</organism>
<dbReference type="EMBL" id="JACXAE010000057">
    <property type="protein sequence ID" value="MBD2773685.1"/>
    <property type="molecule type" value="Genomic_DNA"/>
</dbReference>
<evidence type="ECO:0000259" key="1">
    <source>
        <dbReference type="Pfam" id="PF18480"/>
    </source>
</evidence>
<accession>A0A8J7CEL7</accession>
<dbReference type="RefSeq" id="WP_190829765.1">
    <property type="nucleotide sequence ID" value="NZ_CAWPPI010000057.1"/>
</dbReference>
<name>A0A8J7CEL7_9CYAN</name>
<dbReference type="AlphaFoldDB" id="A0A8J7CEL7"/>
<proteinExistence type="predicted"/>
<keyword evidence="3" id="KW-1185">Reference proteome</keyword>
<protein>
    <submittedName>
        <fullName evidence="2">DUF5615 family PIN-like protein</fullName>
    </submittedName>
</protein>
<dbReference type="Pfam" id="PF18480">
    <property type="entry name" value="DUF5615"/>
    <property type="match status" value="1"/>
</dbReference>
<gene>
    <name evidence="2" type="ORF">ICL16_16790</name>
</gene>
<evidence type="ECO:0000313" key="2">
    <source>
        <dbReference type="EMBL" id="MBD2773685.1"/>
    </source>
</evidence>
<comment type="caution">
    <text evidence="2">The sequence shown here is derived from an EMBL/GenBank/DDBJ whole genome shotgun (WGS) entry which is preliminary data.</text>
</comment>
<reference evidence="2" key="1">
    <citation type="submission" date="2020-09" db="EMBL/GenBank/DDBJ databases">
        <title>Iningainema tapete sp. nov. (Scytonemataceae, Cyanobacteria) from greenhouses in central Florida (USA) produces two types of nodularin with biosynthetic potential for microcystin-LR and anabaenopeptins.</title>
        <authorList>
            <person name="Berthold D.E."/>
            <person name="Lefler F.W."/>
            <person name="Huang I.-S."/>
            <person name="Abdulla H."/>
            <person name="Zimba P.V."/>
            <person name="Laughinghouse H.D. IV."/>
        </authorList>
    </citation>
    <scope>NUCLEOTIDE SEQUENCE</scope>
    <source>
        <strain evidence="2">BLCCT55</strain>
    </source>
</reference>
<feature type="domain" description="DUF5615" evidence="1">
    <location>
        <begin position="1"/>
        <end position="112"/>
    </location>
</feature>
<sequence>MNIKLDENLGSLRVATWLRMAGHDVTTVREQGLISAPDEELIDVCRSEDRCLVTADRGFGNRIRYNPAEYAEIVVIRLPSHATFPDWREAIETLILWLEQAEVTGKLWMIQKGTIREYQPIEEEETDL</sequence>
<evidence type="ECO:0000313" key="3">
    <source>
        <dbReference type="Proteomes" id="UP000629098"/>
    </source>
</evidence>
<dbReference type="InterPro" id="IPR041049">
    <property type="entry name" value="DUF5615"/>
</dbReference>
<dbReference type="Proteomes" id="UP000629098">
    <property type="component" value="Unassembled WGS sequence"/>
</dbReference>